<dbReference type="PROSITE" id="PS50176">
    <property type="entry name" value="ARM_REPEAT"/>
    <property type="match status" value="1"/>
</dbReference>
<gene>
    <name evidence="10" type="ORF">AAHA92_25742</name>
</gene>
<dbReference type="Pfam" id="PF04564">
    <property type="entry name" value="U-box"/>
    <property type="match status" value="1"/>
</dbReference>
<keyword evidence="5" id="KW-0677">Repeat</keyword>
<evidence type="ECO:0000256" key="6">
    <source>
        <dbReference type="ARBA" id="ARBA00022786"/>
    </source>
</evidence>
<comment type="catalytic activity">
    <reaction evidence="1">
        <text>S-ubiquitinyl-[E2 ubiquitin-conjugating enzyme]-L-cysteine + [acceptor protein]-L-lysine = [E2 ubiquitin-conjugating enzyme]-L-cysteine + N(6)-ubiquitinyl-[acceptor protein]-L-lysine.</text>
        <dbReference type="EC" id="2.3.2.27"/>
    </reaction>
</comment>
<evidence type="ECO:0000256" key="8">
    <source>
        <dbReference type="SAM" id="MobiDB-lite"/>
    </source>
</evidence>
<dbReference type="EC" id="2.3.2.27" evidence="3"/>
<dbReference type="Gene3D" id="3.30.40.10">
    <property type="entry name" value="Zinc/RING finger domain, C3HC4 (zinc finger)"/>
    <property type="match status" value="1"/>
</dbReference>
<reference evidence="10 11" key="1">
    <citation type="submission" date="2024-06" db="EMBL/GenBank/DDBJ databases">
        <title>A chromosome level genome sequence of Diviner's sage (Salvia divinorum).</title>
        <authorList>
            <person name="Ford S.A."/>
            <person name="Ro D.-K."/>
            <person name="Ness R.W."/>
            <person name="Phillips M.A."/>
        </authorList>
    </citation>
    <scope>NUCLEOTIDE SEQUENCE [LARGE SCALE GENOMIC DNA]</scope>
    <source>
        <strain evidence="10">SAF-2024a</strain>
        <tissue evidence="10">Leaf</tissue>
    </source>
</reference>
<dbReference type="InterPro" id="IPR003613">
    <property type="entry name" value="Ubox_domain"/>
</dbReference>
<dbReference type="SMART" id="SM00504">
    <property type="entry name" value="Ubox"/>
    <property type="match status" value="1"/>
</dbReference>
<comment type="pathway">
    <text evidence="2">Protein modification; protein ubiquitination.</text>
</comment>
<evidence type="ECO:0000256" key="7">
    <source>
        <dbReference type="PROSITE-ProRule" id="PRU00259"/>
    </source>
</evidence>
<dbReference type="SMART" id="SM00185">
    <property type="entry name" value="ARM"/>
    <property type="match status" value="5"/>
</dbReference>
<dbReference type="Proteomes" id="UP001567538">
    <property type="component" value="Unassembled WGS sequence"/>
</dbReference>
<dbReference type="EMBL" id="JBEAFC010000009">
    <property type="protein sequence ID" value="KAL1541532.1"/>
    <property type="molecule type" value="Genomic_DNA"/>
</dbReference>
<evidence type="ECO:0000313" key="11">
    <source>
        <dbReference type="Proteomes" id="UP001567538"/>
    </source>
</evidence>
<dbReference type="GO" id="GO:0061630">
    <property type="term" value="F:ubiquitin protein ligase activity"/>
    <property type="evidence" value="ECO:0007669"/>
    <property type="project" value="UniProtKB-EC"/>
</dbReference>
<dbReference type="SUPFAM" id="SSF48371">
    <property type="entry name" value="ARM repeat"/>
    <property type="match status" value="1"/>
</dbReference>
<keyword evidence="11" id="KW-1185">Reference proteome</keyword>
<keyword evidence="6" id="KW-0833">Ubl conjugation pathway</keyword>
<feature type="domain" description="U-box" evidence="9">
    <location>
        <begin position="24"/>
        <end position="98"/>
    </location>
</feature>
<proteinExistence type="predicted"/>
<keyword evidence="4" id="KW-0808">Transferase</keyword>
<protein>
    <recommendedName>
        <fullName evidence="3">RING-type E3 ubiquitin transferase</fullName>
        <ecNumber evidence="3">2.3.2.27</ecNumber>
    </recommendedName>
</protein>
<dbReference type="PANTHER" id="PTHR23315">
    <property type="entry name" value="U BOX DOMAIN-CONTAINING"/>
    <property type="match status" value="1"/>
</dbReference>
<dbReference type="SUPFAM" id="SSF57850">
    <property type="entry name" value="RING/U-box"/>
    <property type="match status" value="1"/>
</dbReference>
<dbReference type="AlphaFoldDB" id="A0ABD1GCA7"/>
<accession>A0ABD1GCA7</accession>
<organism evidence="10 11">
    <name type="scientific">Salvia divinorum</name>
    <name type="common">Maria pastora</name>
    <name type="synonym">Diviner's sage</name>
    <dbReference type="NCBI Taxonomy" id="28513"/>
    <lineage>
        <taxon>Eukaryota</taxon>
        <taxon>Viridiplantae</taxon>
        <taxon>Streptophyta</taxon>
        <taxon>Embryophyta</taxon>
        <taxon>Tracheophyta</taxon>
        <taxon>Spermatophyta</taxon>
        <taxon>Magnoliopsida</taxon>
        <taxon>eudicotyledons</taxon>
        <taxon>Gunneridae</taxon>
        <taxon>Pentapetalae</taxon>
        <taxon>asterids</taxon>
        <taxon>lamiids</taxon>
        <taxon>Lamiales</taxon>
        <taxon>Lamiaceae</taxon>
        <taxon>Nepetoideae</taxon>
        <taxon>Mentheae</taxon>
        <taxon>Salviinae</taxon>
        <taxon>Salvia</taxon>
        <taxon>Salvia subgen. Calosphace</taxon>
    </lineage>
</organism>
<comment type="caution">
    <text evidence="10">The sequence shown here is derived from an EMBL/GenBank/DDBJ whole genome shotgun (WGS) entry which is preliminary data.</text>
</comment>
<dbReference type="PANTHER" id="PTHR23315:SF276">
    <property type="entry name" value="U-BOX DOMAIN-CONTAINING PROTEIN 38"/>
    <property type="match status" value="1"/>
</dbReference>
<evidence type="ECO:0000256" key="1">
    <source>
        <dbReference type="ARBA" id="ARBA00000900"/>
    </source>
</evidence>
<evidence type="ECO:0000256" key="3">
    <source>
        <dbReference type="ARBA" id="ARBA00012483"/>
    </source>
</evidence>
<name>A0ABD1GCA7_SALDI</name>
<dbReference type="Gene3D" id="1.25.10.10">
    <property type="entry name" value="Leucine-rich Repeat Variant"/>
    <property type="match status" value="1"/>
</dbReference>
<dbReference type="PROSITE" id="PS51698">
    <property type="entry name" value="U_BOX"/>
    <property type="match status" value="1"/>
</dbReference>
<dbReference type="Pfam" id="PF00514">
    <property type="entry name" value="Arm"/>
    <property type="match status" value="1"/>
</dbReference>
<dbReference type="InterPro" id="IPR011989">
    <property type="entry name" value="ARM-like"/>
</dbReference>
<evidence type="ECO:0000259" key="9">
    <source>
        <dbReference type="PROSITE" id="PS51698"/>
    </source>
</evidence>
<dbReference type="InterPro" id="IPR000225">
    <property type="entry name" value="Armadillo"/>
</dbReference>
<dbReference type="InterPro" id="IPR016024">
    <property type="entry name" value="ARM-type_fold"/>
</dbReference>
<evidence type="ECO:0000256" key="5">
    <source>
        <dbReference type="ARBA" id="ARBA00022737"/>
    </source>
</evidence>
<dbReference type="InterPro" id="IPR013083">
    <property type="entry name" value="Znf_RING/FYVE/PHD"/>
</dbReference>
<evidence type="ECO:0000313" key="10">
    <source>
        <dbReference type="EMBL" id="KAL1541532.1"/>
    </source>
</evidence>
<evidence type="ECO:0000256" key="4">
    <source>
        <dbReference type="ARBA" id="ARBA00022679"/>
    </source>
</evidence>
<feature type="region of interest" description="Disordered" evidence="8">
    <location>
        <begin position="95"/>
        <end position="126"/>
    </location>
</feature>
<evidence type="ECO:0000256" key="2">
    <source>
        <dbReference type="ARBA" id="ARBA00004906"/>
    </source>
</evidence>
<sequence>MGGNGKFSRWKISFHRAPSAAKKEPPQEFLCPISNSLMFDPAIVSSGQTFERACVDICRDLKFAPTLSDGSKPDFSTVIPNLALKKAILGWCSKTGSGHPSPPDNSEIESTIRSLSGSGGTLESPKIRVSEKELLKGVTETPPILLSHAATELNSRDLNLSSSSEESVIANSTPLLPFATRPSCFSYSSSPSTSSEFVAEEGSRNTASINSSSEDENFITKMRSLDVYEQEQAVIQLRKKTRTSEEARAALCSERLLLALKQLLNSRYTALQTNAAAAMVNLSLEKGNKVKIVRAGMVPPLIDILKSGYEESREHAAGAIFSLALEDDNKTAIGVLGALPPLLHELRSGTRRSRHDSALALYHLTLVQSNRAKVIRLGAAAALLGLLKDRDLAARVVLTVCNLAACDEGRAALLDVNAVDCLVGLLRNRAEFSSESTRENCVAALHSLSDRSLRFKGLARDTGAAEVLMDVVKADSERAREKARRILEGLRGPETAEDGEVDWEAVMKGGVTQARHRVGKSSNRNSTEF</sequence>
<feature type="repeat" description="ARM" evidence="7">
    <location>
        <begin position="296"/>
        <end position="333"/>
    </location>
</feature>